<evidence type="ECO:0000256" key="3">
    <source>
        <dbReference type="ARBA" id="ARBA00022741"/>
    </source>
</evidence>
<evidence type="ECO:0000259" key="6">
    <source>
        <dbReference type="PROSITE" id="PS50011"/>
    </source>
</evidence>
<dbReference type="GO" id="GO:0005524">
    <property type="term" value="F:ATP binding"/>
    <property type="evidence" value="ECO:0007669"/>
    <property type="project" value="UniProtKB-KW"/>
</dbReference>
<dbReference type="EnsemblPlants" id="EMT02470">
    <property type="protein sequence ID" value="EMT02470"/>
    <property type="gene ID" value="F775_25624"/>
</dbReference>
<dbReference type="Gene3D" id="3.30.200.20">
    <property type="entry name" value="Phosphorylase Kinase, domain 1"/>
    <property type="match status" value="1"/>
</dbReference>
<dbReference type="SUPFAM" id="SSF56112">
    <property type="entry name" value="Protein kinase-like (PK-like)"/>
    <property type="match status" value="1"/>
</dbReference>
<dbReference type="InterPro" id="IPR000719">
    <property type="entry name" value="Prot_kinase_dom"/>
</dbReference>
<keyword evidence="2" id="KW-0597">Phosphoprotein</keyword>
<sequence length="408" mass="44625">MADDETASGGMTAVASRIASICAMISGHGAPGTAALSARRVAAVSAMIDEVAQGRRRKTTRKRRMGNSRCYEEVCTLGGGTCGDVFKARHRATGQTVAVKALRCEGSDSKHAVGELLREACIMAACGCHPSLVALRGVVRTPRDTKGRRDYFLVMEFAGPSLRKVLNKRIRLGRRMFSERDVRSIVLQLLAGAEAMHTHGIMRRDIKPENILVVQKGGSIVVKIGDYGAAMSTAERDHEKYWAAGTWVYSAPEMLLEEPGYDTRVDLWSIGCVMAELLTGNKLFPGDGIDELLYKIFDLLGTPGEREWACPFSSPGHELFPEKLLSKEGFEVLQGAPHVQSIQAAGCCRRAPASVVHRHRWHAGCRCSGDWRPEAPALPSEAAELWTSISPDRSVWDTSWPNESFGTW</sequence>
<dbReference type="InterPro" id="IPR050108">
    <property type="entry name" value="CDK"/>
</dbReference>
<dbReference type="GO" id="GO:0005634">
    <property type="term" value="C:nucleus"/>
    <property type="evidence" value="ECO:0007669"/>
    <property type="project" value="TreeGrafter"/>
</dbReference>
<evidence type="ECO:0000256" key="1">
    <source>
        <dbReference type="ARBA" id="ARBA00012409"/>
    </source>
</evidence>
<organism evidence="7">
    <name type="scientific">Aegilops tauschii</name>
    <name type="common">Tausch's goatgrass</name>
    <name type="synonym">Aegilops squarrosa</name>
    <dbReference type="NCBI Taxonomy" id="37682"/>
    <lineage>
        <taxon>Eukaryota</taxon>
        <taxon>Viridiplantae</taxon>
        <taxon>Streptophyta</taxon>
        <taxon>Embryophyta</taxon>
        <taxon>Tracheophyta</taxon>
        <taxon>Spermatophyta</taxon>
        <taxon>Magnoliopsida</taxon>
        <taxon>Liliopsida</taxon>
        <taxon>Poales</taxon>
        <taxon>Poaceae</taxon>
        <taxon>BOP clade</taxon>
        <taxon>Pooideae</taxon>
        <taxon>Triticodae</taxon>
        <taxon>Triticeae</taxon>
        <taxon>Triticinae</taxon>
        <taxon>Aegilops</taxon>
    </lineage>
</organism>
<dbReference type="GO" id="GO:0007346">
    <property type="term" value="P:regulation of mitotic cell cycle"/>
    <property type="evidence" value="ECO:0007669"/>
    <property type="project" value="TreeGrafter"/>
</dbReference>
<dbReference type="Pfam" id="PF00069">
    <property type="entry name" value="Pkinase"/>
    <property type="match status" value="1"/>
</dbReference>
<keyword evidence="3" id="KW-0547">Nucleotide-binding</keyword>
<keyword evidence="4" id="KW-0067">ATP-binding</keyword>
<reference evidence="7" key="1">
    <citation type="submission" date="2015-06" db="UniProtKB">
        <authorList>
            <consortium name="EnsemblPlants"/>
        </authorList>
    </citation>
    <scope>IDENTIFICATION</scope>
</reference>
<evidence type="ECO:0000256" key="2">
    <source>
        <dbReference type="ARBA" id="ARBA00022553"/>
    </source>
</evidence>
<dbReference type="SMART" id="SM00220">
    <property type="entry name" value="S_TKc"/>
    <property type="match status" value="1"/>
</dbReference>
<dbReference type="PANTHER" id="PTHR24056:SF412">
    <property type="entry name" value="PROTEIN KINASE DOMAIN-CONTAINING PROTEIN"/>
    <property type="match status" value="1"/>
</dbReference>
<evidence type="ECO:0000256" key="4">
    <source>
        <dbReference type="ARBA" id="ARBA00022840"/>
    </source>
</evidence>
<dbReference type="ExpressionAtlas" id="N1QT65">
    <property type="expression patterns" value="baseline"/>
</dbReference>
<name>N1QT65_AEGTA</name>
<comment type="catalytic activity">
    <reaction evidence="5">
        <text>[DNA-directed RNA polymerase] + ATP = phospho-[DNA-directed RNA polymerase] + ADP + H(+)</text>
        <dbReference type="Rhea" id="RHEA:10216"/>
        <dbReference type="Rhea" id="RHEA-COMP:11321"/>
        <dbReference type="Rhea" id="RHEA-COMP:11322"/>
        <dbReference type="ChEBI" id="CHEBI:15378"/>
        <dbReference type="ChEBI" id="CHEBI:30616"/>
        <dbReference type="ChEBI" id="CHEBI:43176"/>
        <dbReference type="ChEBI" id="CHEBI:68546"/>
        <dbReference type="ChEBI" id="CHEBI:456216"/>
        <dbReference type="EC" id="2.7.11.23"/>
    </reaction>
</comment>
<dbReference type="EC" id="2.7.11.23" evidence="1"/>
<dbReference type="PANTHER" id="PTHR24056">
    <property type="entry name" value="CELL DIVISION PROTEIN KINASE"/>
    <property type="match status" value="1"/>
</dbReference>
<dbReference type="GO" id="GO:0008353">
    <property type="term" value="F:RNA polymerase II CTD heptapeptide repeat kinase activity"/>
    <property type="evidence" value="ECO:0007669"/>
    <property type="project" value="UniProtKB-EC"/>
</dbReference>
<protein>
    <recommendedName>
        <fullName evidence="1">[RNA-polymerase]-subunit kinase</fullName>
        <ecNumber evidence="1">2.7.11.23</ecNumber>
    </recommendedName>
</protein>
<proteinExistence type="predicted"/>
<feature type="domain" description="Protein kinase" evidence="6">
    <location>
        <begin position="71"/>
        <end position="408"/>
    </location>
</feature>
<dbReference type="InterPro" id="IPR011009">
    <property type="entry name" value="Kinase-like_dom_sf"/>
</dbReference>
<dbReference type="Gene3D" id="1.10.510.10">
    <property type="entry name" value="Transferase(Phosphotransferase) domain 1"/>
    <property type="match status" value="1"/>
</dbReference>
<dbReference type="AlphaFoldDB" id="N1QT65"/>
<evidence type="ECO:0000256" key="5">
    <source>
        <dbReference type="ARBA" id="ARBA00049280"/>
    </source>
</evidence>
<accession>N1QT65</accession>
<dbReference type="PROSITE" id="PS50011">
    <property type="entry name" value="PROTEIN_KINASE_DOM"/>
    <property type="match status" value="1"/>
</dbReference>
<evidence type="ECO:0000313" key="7">
    <source>
        <dbReference type="EnsemblPlants" id="EMT02470"/>
    </source>
</evidence>